<evidence type="ECO:0000313" key="2">
    <source>
        <dbReference type="EMBL" id="GBF58192.1"/>
    </source>
</evidence>
<name>A0A2P2EAW5_9PROT</name>
<dbReference type="EMBL" id="BFBR01000005">
    <property type="protein sequence ID" value="GBF58192.1"/>
    <property type="molecule type" value="Genomic_DNA"/>
</dbReference>
<organism evidence="2 3">
    <name type="scientific">Candidatus Phycosocius bacilliformis</name>
    <dbReference type="NCBI Taxonomy" id="1445552"/>
    <lineage>
        <taxon>Bacteria</taxon>
        <taxon>Pseudomonadati</taxon>
        <taxon>Pseudomonadota</taxon>
        <taxon>Alphaproteobacteria</taxon>
        <taxon>Caulobacterales</taxon>
        <taxon>Caulobacterales incertae sedis</taxon>
        <taxon>Candidatus Phycosocius</taxon>
    </lineage>
</organism>
<evidence type="ECO:0000256" key="1">
    <source>
        <dbReference type="SAM" id="Phobius"/>
    </source>
</evidence>
<keyword evidence="1" id="KW-0812">Transmembrane</keyword>
<comment type="caution">
    <text evidence="2">The sequence shown here is derived from an EMBL/GenBank/DDBJ whole genome shotgun (WGS) entry which is preliminary data.</text>
</comment>
<dbReference type="RefSeq" id="WP_133245767.1">
    <property type="nucleotide sequence ID" value="NZ_BFBR01000005.1"/>
</dbReference>
<feature type="transmembrane region" description="Helical" evidence="1">
    <location>
        <begin position="52"/>
        <end position="70"/>
    </location>
</feature>
<dbReference type="AlphaFoldDB" id="A0A2P2EAW5"/>
<dbReference type="Proteomes" id="UP000245086">
    <property type="component" value="Unassembled WGS sequence"/>
</dbReference>
<gene>
    <name evidence="2" type="ORF">PbB2_01864</name>
</gene>
<keyword evidence="3" id="KW-1185">Reference proteome</keyword>
<sequence>MSMIDHHPLNKALAQALDSASPVPAMPMARLHTAAMAAYDAQMRPRSTWVKTFSALAASLILGVGGFVYYQSWPSAQKALTADADAFAEQLLNSGIDNEL</sequence>
<reference evidence="2 3" key="1">
    <citation type="journal article" date="2018" name="Genome Announc.">
        <title>Draft Genome Sequence of "Candidatus Phycosocius bacilliformis," an Alphaproteobacterial Ectosymbiont of the Hydrocarbon-Producing Green Alga Botryococcus braunii.</title>
        <authorList>
            <person name="Tanabe Y."/>
            <person name="Yamaguchi H."/>
            <person name="Watanabe M.M."/>
        </authorList>
    </citation>
    <scope>NUCLEOTIDE SEQUENCE [LARGE SCALE GENOMIC DNA]</scope>
    <source>
        <strain evidence="2 3">BOTRYCO-2</strain>
    </source>
</reference>
<accession>A0A2P2EAW5</accession>
<keyword evidence="1" id="KW-0472">Membrane</keyword>
<proteinExistence type="predicted"/>
<dbReference type="OrthoDB" id="9851923at2"/>
<evidence type="ECO:0000313" key="3">
    <source>
        <dbReference type="Proteomes" id="UP000245086"/>
    </source>
</evidence>
<protein>
    <submittedName>
        <fullName evidence="2">Uncharacterized protein</fullName>
    </submittedName>
</protein>
<keyword evidence="1" id="KW-1133">Transmembrane helix</keyword>